<evidence type="ECO:0000259" key="2">
    <source>
        <dbReference type="PROSITE" id="PS50157"/>
    </source>
</evidence>
<dbReference type="AlphaFoldDB" id="A0A6M2DFE8"/>
<dbReference type="EMBL" id="GIIL01000142">
    <property type="protein sequence ID" value="NOV43868.1"/>
    <property type="molecule type" value="Transcribed_RNA"/>
</dbReference>
<dbReference type="Gene3D" id="3.30.160.60">
    <property type="entry name" value="Classic Zinc Finger"/>
    <property type="match status" value="1"/>
</dbReference>
<evidence type="ECO:0000313" key="3">
    <source>
        <dbReference type="EMBL" id="NOV43868.1"/>
    </source>
</evidence>
<dbReference type="Pfam" id="PF00096">
    <property type="entry name" value="zf-C2H2"/>
    <property type="match status" value="1"/>
</dbReference>
<organism evidence="3">
    <name type="scientific">Xenopsylla cheopis</name>
    <name type="common">Oriental rat flea</name>
    <name type="synonym">Pulex cheopis</name>
    <dbReference type="NCBI Taxonomy" id="163159"/>
    <lineage>
        <taxon>Eukaryota</taxon>
        <taxon>Metazoa</taxon>
        <taxon>Ecdysozoa</taxon>
        <taxon>Arthropoda</taxon>
        <taxon>Hexapoda</taxon>
        <taxon>Insecta</taxon>
        <taxon>Pterygota</taxon>
        <taxon>Neoptera</taxon>
        <taxon>Endopterygota</taxon>
        <taxon>Siphonaptera</taxon>
        <taxon>Pulicidae</taxon>
        <taxon>Xenopsyllinae</taxon>
        <taxon>Xenopsylla</taxon>
    </lineage>
</organism>
<name>A0A6M2DFE8_XENCH</name>
<sequence length="122" mass="14149">MCPKCGLEFEERASFAHHVATKCGKLPNFKLPRNYPGNGFIGDDTMDFDDLNKNECSNCGRCYKSARYLARHEKYECENQPRMHKCGLCSYAAKRRSHLKSHTMRRHRHVTDLNALAYTNFS</sequence>
<reference evidence="3" key="1">
    <citation type="submission" date="2020-03" db="EMBL/GenBank/DDBJ databases">
        <title>Transcriptomic Profiling of the Digestive Tract of the Rat Flea, Xenopsylla cheopis, Following Blood Feeding and Infection with Yersinia pestis.</title>
        <authorList>
            <person name="Bland D.M."/>
            <person name="Martens C.A."/>
            <person name="Virtaneva K."/>
            <person name="Kanakabandi K."/>
            <person name="Long D."/>
            <person name="Rosenke R."/>
            <person name="Saturday G.A."/>
            <person name="Hoyt F.H."/>
            <person name="Bruno D.P."/>
            <person name="Ribeiro J.M.C."/>
            <person name="Hinnebusch J."/>
        </authorList>
    </citation>
    <scope>NUCLEOTIDE SEQUENCE</scope>
</reference>
<evidence type="ECO:0000256" key="1">
    <source>
        <dbReference type="PROSITE-ProRule" id="PRU00042"/>
    </source>
</evidence>
<dbReference type="GO" id="GO:0008270">
    <property type="term" value="F:zinc ion binding"/>
    <property type="evidence" value="ECO:0007669"/>
    <property type="project" value="UniProtKB-KW"/>
</dbReference>
<proteinExistence type="predicted"/>
<feature type="domain" description="C2H2-type" evidence="2">
    <location>
        <begin position="54"/>
        <end position="81"/>
    </location>
</feature>
<dbReference type="PROSITE" id="PS50157">
    <property type="entry name" value="ZINC_FINGER_C2H2_2"/>
    <property type="match status" value="1"/>
</dbReference>
<keyword evidence="1" id="KW-0863">Zinc-finger</keyword>
<keyword evidence="1" id="KW-0479">Metal-binding</keyword>
<protein>
    <submittedName>
        <fullName evidence="3">Putative longitudinals lacking protein isoform</fullName>
    </submittedName>
</protein>
<accession>A0A6M2DFE8</accession>
<keyword evidence="1" id="KW-0862">Zinc</keyword>
<dbReference type="InterPro" id="IPR013087">
    <property type="entry name" value="Znf_C2H2_type"/>
</dbReference>